<proteinExistence type="inferred from homology"/>
<dbReference type="AlphaFoldDB" id="A0AA92IFR3"/>
<dbReference type="Proteomes" id="UP000310553">
    <property type="component" value="Chromosome"/>
</dbReference>
<dbReference type="InterPro" id="IPR011010">
    <property type="entry name" value="DNA_brk_join_enz"/>
</dbReference>
<accession>A0AA92IFR3</accession>
<dbReference type="GO" id="GO:0003677">
    <property type="term" value="F:DNA binding"/>
    <property type="evidence" value="ECO:0007669"/>
    <property type="project" value="InterPro"/>
</dbReference>
<evidence type="ECO:0000313" key="5">
    <source>
        <dbReference type="EMBL" id="QCX50689.1"/>
    </source>
</evidence>
<dbReference type="PANTHER" id="PTHR30629">
    <property type="entry name" value="PROPHAGE INTEGRASE"/>
    <property type="match status" value="1"/>
</dbReference>
<dbReference type="PROSITE" id="PS51898">
    <property type="entry name" value="TYR_RECOMBINASE"/>
    <property type="match status" value="1"/>
</dbReference>
<reference evidence="5 6" key="1">
    <citation type="submission" date="2019-04" db="EMBL/GenBank/DDBJ databases">
        <title>Complete Genome of UW386 and Higher Quality Genome of UW700.</title>
        <authorList>
            <person name="Jacobs J."/>
            <person name="Perez A."/>
            <person name="Steidl O."/>
            <person name="Allen C."/>
        </authorList>
    </citation>
    <scope>NUCLEOTIDE SEQUENCE [LARGE SCALE GENOMIC DNA]</scope>
    <source>
        <strain evidence="5 6">UW386</strain>
    </source>
</reference>
<dbReference type="Gene3D" id="3.30.160.390">
    <property type="entry name" value="Integrase, DNA-binding domain"/>
    <property type="match status" value="1"/>
</dbReference>
<dbReference type="EMBL" id="CP039339">
    <property type="protein sequence ID" value="QCX50689.1"/>
    <property type="molecule type" value="Genomic_DNA"/>
</dbReference>
<dbReference type="InterPro" id="IPR050808">
    <property type="entry name" value="Phage_Integrase"/>
</dbReference>
<dbReference type="SUPFAM" id="SSF56349">
    <property type="entry name" value="DNA breaking-rejoining enzymes"/>
    <property type="match status" value="1"/>
</dbReference>
<dbReference type="PANTHER" id="PTHR30629:SF6">
    <property type="entry name" value="PROPHAGE INTEGRASE INTA-RELATED"/>
    <property type="match status" value="1"/>
</dbReference>
<organism evidence="5 6">
    <name type="scientific">Ralstonia solanacearum</name>
    <name type="common">Pseudomonas solanacearum</name>
    <dbReference type="NCBI Taxonomy" id="305"/>
    <lineage>
        <taxon>Bacteria</taxon>
        <taxon>Pseudomonadati</taxon>
        <taxon>Pseudomonadota</taxon>
        <taxon>Betaproteobacteria</taxon>
        <taxon>Burkholderiales</taxon>
        <taxon>Burkholderiaceae</taxon>
        <taxon>Ralstonia</taxon>
        <taxon>Ralstonia solanacearum species complex</taxon>
    </lineage>
</organism>
<comment type="similarity">
    <text evidence="1">Belongs to the 'phage' integrase family.</text>
</comment>
<dbReference type="InterPro" id="IPR002104">
    <property type="entry name" value="Integrase_catalytic"/>
</dbReference>
<protein>
    <submittedName>
        <fullName evidence="5">DUF4102 domain-containing protein</fullName>
    </submittedName>
</protein>
<keyword evidence="3" id="KW-0233">DNA recombination</keyword>
<sequence>MAKVNFTARRVQEHSCPDDKAQAFLWDAVSPGLGLRATANGAKAYIFQGKVHGKTVRLTIGDPRSWTIDKAQEEARRLQTLIDAGKDPRTEKAEQRAAYEAEEAAARRKDITVSDAWGVYVAARKPKWSERHFQDHERLAETGGRATKRGKGQIVAGPLAALMPLRLSALTRETVGSWLETEAENRPARARLAFSLLQTFVKWCDSRQEFTGLASLEICANKQLREHLPKAQTKADCLQREQLTAWFAAVRQIANPVISAYLQGLLLTGARREELAGLQWADVDFQWGSLTIRDKVEGERTIPLTPYLASLLTALPRRNEWVFSSPAAADGKIAEPRIAHTQALEVAGLPHVSLHGLRRSFGTLCEWVEMPSGISAQIMGHKPSAIAEKHYRRRPLDLLRMWHTKIEAWMLGQAGVEFNADKAKPGLKVITAA</sequence>
<evidence type="ECO:0000313" key="6">
    <source>
        <dbReference type="Proteomes" id="UP000310553"/>
    </source>
</evidence>
<name>A0AA92IFR3_RALSL</name>
<dbReference type="InterPro" id="IPR013762">
    <property type="entry name" value="Integrase-like_cat_sf"/>
</dbReference>
<dbReference type="GO" id="GO:0015074">
    <property type="term" value="P:DNA integration"/>
    <property type="evidence" value="ECO:0007669"/>
    <property type="project" value="UniProtKB-KW"/>
</dbReference>
<evidence type="ECO:0000256" key="3">
    <source>
        <dbReference type="ARBA" id="ARBA00023172"/>
    </source>
</evidence>
<evidence type="ECO:0000256" key="1">
    <source>
        <dbReference type="ARBA" id="ARBA00008857"/>
    </source>
</evidence>
<feature type="domain" description="Tyr recombinase" evidence="4">
    <location>
        <begin position="233"/>
        <end position="404"/>
    </location>
</feature>
<dbReference type="Pfam" id="PF00589">
    <property type="entry name" value="Phage_integrase"/>
    <property type="match status" value="1"/>
</dbReference>
<gene>
    <name evidence="5" type="ORF">E7Z57_17195</name>
</gene>
<dbReference type="InterPro" id="IPR038488">
    <property type="entry name" value="Integrase_DNA-bd_sf"/>
</dbReference>
<keyword evidence="2" id="KW-0229">DNA integration</keyword>
<dbReference type="InterPro" id="IPR025166">
    <property type="entry name" value="Integrase_DNA_bind_dom"/>
</dbReference>
<dbReference type="Gene3D" id="1.10.443.10">
    <property type="entry name" value="Intergrase catalytic core"/>
    <property type="match status" value="1"/>
</dbReference>
<dbReference type="GO" id="GO:0006310">
    <property type="term" value="P:DNA recombination"/>
    <property type="evidence" value="ECO:0007669"/>
    <property type="project" value="UniProtKB-KW"/>
</dbReference>
<dbReference type="Pfam" id="PF13356">
    <property type="entry name" value="Arm-DNA-bind_3"/>
    <property type="match status" value="1"/>
</dbReference>
<evidence type="ECO:0000259" key="4">
    <source>
        <dbReference type="PROSITE" id="PS51898"/>
    </source>
</evidence>
<evidence type="ECO:0000256" key="2">
    <source>
        <dbReference type="ARBA" id="ARBA00022908"/>
    </source>
</evidence>